<keyword evidence="1" id="KW-0812">Transmembrane</keyword>
<dbReference type="Gene3D" id="1.10.260.40">
    <property type="entry name" value="lambda repressor-like DNA-binding domains"/>
    <property type="match status" value="1"/>
</dbReference>
<gene>
    <name evidence="2" type="ORF">A2934_00100</name>
</gene>
<dbReference type="GO" id="GO:0003677">
    <property type="term" value="F:DNA binding"/>
    <property type="evidence" value="ECO:0007669"/>
    <property type="project" value="InterPro"/>
</dbReference>
<evidence type="ECO:0000313" key="3">
    <source>
        <dbReference type="Proteomes" id="UP000177982"/>
    </source>
</evidence>
<dbReference type="Proteomes" id="UP000177982">
    <property type="component" value="Unassembled WGS sequence"/>
</dbReference>
<proteinExistence type="predicted"/>
<protein>
    <recommendedName>
        <fullName evidence="4">HTH cro/C1-type domain-containing protein</fullName>
    </recommendedName>
</protein>
<keyword evidence="1" id="KW-1133">Transmembrane helix</keyword>
<feature type="transmembrane region" description="Helical" evidence="1">
    <location>
        <begin position="96"/>
        <end position="116"/>
    </location>
</feature>
<sequence length="205" mass="22937">MNYGEILKNAREKKNLSIKEISFTSKIPHDMIAAFEEMDIVRIPVRVYARPFLERYIRLLGLGDEFSAGDFLNEVQPKEPLVSLPGGGQRKHIPRFMVAAGIAILIGSSLIAYGFYQFRFYIFMPKLVVKEPARDIATGETAMRIKGTIGPDASLTLNGRPIYSDEAGEFKETVYLASGLNTLEFEAVNQAGKATKIIRYILVKN</sequence>
<dbReference type="EMBL" id="MHQO01000011">
    <property type="protein sequence ID" value="OHA07343.1"/>
    <property type="molecule type" value="Genomic_DNA"/>
</dbReference>
<evidence type="ECO:0000313" key="2">
    <source>
        <dbReference type="EMBL" id="OHA07343.1"/>
    </source>
</evidence>
<accession>A0A1G2L6R4</accession>
<comment type="caution">
    <text evidence="2">The sequence shown here is derived from an EMBL/GenBank/DDBJ whole genome shotgun (WGS) entry which is preliminary data.</text>
</comment>
<evidence type="ECO:0008006" key="4">
    <source>
        <dbReference type="Google" id="ProtNLM"/>
    </source>
</evidence>
<dbReference type="AlphaFoldDB" id="A0A1G2L6R4"/>
<dbReference type="Gene3D" id="2.60.40.10">
    <property type="entry name" value="Immunoglobulins"/>
    <property type="match status" value="1"/>
</dbReference>
<evidence type="ECO:0000256" key="1">
    <source>
        <dbReference type="SAM" id="Phobius"/>
    </source>
</evidence>
<keyword evidence="1" id="KW-0472">Membrane</keyword>
<organism evidence="2 3">
    <name type="scientific">Candidatus Sungbacteria bacterium RIFCSPLOWO2_01_FULL_47_10</name>
    <dbReference type="NCBI Taxonomy" id="1802276"/>
    <lineage>
        <taxon>Bacteria</taxon>
        <taxon>Candidatus Sungiibacteriota</taxon>
    </lineage>
</organism>
<dbReference type="InterPro" id="IPR010982">
    <property type="entry name" value="Lambda_DNA-bd_dom_sf"/>
</dbReference>
<reference evidence="2 3" key="1">
    <citation type="journal article" date="2016" name="Nat. Commun.">
        <title>Thousands of microbial genomes shed light on interconnected biogeochemical processes in an aquifer system.</title>
        <authorList>
            <person name="Anantharaman K."/>
            <person name="Brown C.T."/>
            <person name="Hug L.A."/>
            <person name="Sharon I."/>
            <person name="Castelle C.J."/>
            <person name="Probst A.J."/>
            <person name="Thomas B.C."/>
            <person name="Singh A."/>
            <person name="Wilkins M.J."/>
            <person name="Karaoz U."/>
            <person name="Brodie E.L."/>
            <person name="Williams K.H."/>
            <person name="Hubbard S.S."/>
            <person name="Banfield J.F."/>
        </authorList>
    </citation>
    <scope>NUCLEOTIDE SEQUENCE [LARGE SCALE GENOMIC DNA]</scope>
</reference>
<dbReference type="Pfam" id="PF09136">
    <property type="entry name" value="Glucodextran_B"/>
    <property type="match status" value="1"/>
</dbReference>
<dbReference type="Pfam" id="PF13413">
    <property type="entry name" value="HTH_25"/>
    <property type="match status" value="1"/>
</dbReference>
<name>A0A1G2L6R4_9BACT</name>
<dbReference type="InterPro" id="IPR013783">
    <property type="entry name" value="Ig-like_fold"/>
</dbReference>